<dbReference type="InterPro" id="IPR051842">
    <property type="entry name" value="uS12_prolyl_hydroxylase"/>
</dbReference>
<dbReference type="Proteomes" id="UP001439008">
    <property type="component" value="Unassembled WGS sequence"/>
</dbReference>
<keyword evidence="5" id="KW-0223">Dioxygenase</keyword>
<organism evidence="10 11">
    <name type="scientific">Bonamia ostreae</name>
    <dbReference type="NCBI Taxonomy" id="126728"/>
    <lineage>
        <taxon>Eukaryota</taxon>
        <taxon>Sar</taxon>
        <taxon>Rhizaria</taxon>
        <taxon>Endomyxa</taxon>
        <taxon>Ascetosporea</taxon>
        <taxon>Haplosporida</taxon>
        <taxon>Bonamia</taxon>
    </lineage>
</organism>
<protein>
    <submittedName>
        <fullName evidence="10">Prolyl 3-hydroxylase ogfod1</fullName>
    </submittedName>
</protein>
<dbReference type="InterPro" id="IPR006620">
    <property type="entry name" value="Pro_4_hyd_alph"/>
</dbReference>
<dbReference type="InterPro" id="IPR019601">
    <property type="entry name" value="Oxoglutarate/Fe-dep_Oase_C"/>
</dbReference>
<comment type="catalytic activity">
    <reaction evidence="8">
        <text>[ribosomal protein uS12]-L-proline + 2-oxoglutarate + O2 = [ribosomal protein uS12]-(3S)-3-hydroxy-L-proline + succinate + CO2</text>
        <dbReference type="Rhea" id="RHEA:54156"/>
        <dbReference type="Rhea" id="RHEA-COMP:13816"/>
        <dbReference type="Rhea" id="RHEA-COMP:13818"/>
        <dbReference type="ChEBI" id="CHEBI:15379"/>
        <dbReference type="ChEBI" id="CHEBI:16526"/>
        <dbReference type="ChEBI" id="CHEBI:16810"/>
        <dbReference type="ChEBI" id="CHEBI:30031"/>
        <dbReference type="ChEBI" id="CHEBI:50342"/>
        <dbReference type="ChEBI" id="CHEBI:85428"/>
    </reaction>
</comment>
<reference evidence="10 11" key="1">
    <citation type="journal article" date="2024" name="BMC Biol.">
        <title>Comparative genomics of Ascetosporea gives new insight into the evolutionary basis for animal parasitism in Rhizaria.</title>
        <authorList>
            <person name="Hiltunen Thoren M."/>
            <person name="Onut-Brannstrom I."/>
            <person name="Alfjorden A."/>
            <person name="Peckova H."/>
            <person name="Swords F."/>
            <person name="Hooper C."/>
            <person name="Holzer A.S."/>
            <person name="Bass D."/>
            <person name="Burki F."/>
        </authorList>
    </citation>
    <scope>NUCLEOTIDE SEQUENCE [LARGE SCALE GENOMIC DNA]</scope>
    <source>
        <strain evidence="10">20-A016</strain>
    </source>
</reference>
<evidence type="ECO:0000256" key="8">
    <source>
        <dbReference type="ARBA" id="ARBA00047444"/>
    </source>
</evidence>
<accession>A0ABV2APT1</accession>
<evidence type="ECO:0000256" key="4">
    <source>
        <dbReference type="ARBA" id="ARBA00022896"/>
    </source>
</evidence>
<evidence type="ECO:0000259" key="9">
    <source>
        <dbReference type="PROSITE" id="PS51471"/>
    </source>
</evidence>
<dbReference type="SMART" id="SM00702">
    <property type="entry name" value="P4Hc"/>
    <property type="match status" value="1"/>
</dbReference>
<dbReference type="PROSITE" id="PS51471">
    <property type="entry name" value="FE2OG_OXY"/>
    <property type="match status" value="1"/>
</dbReference>
<keyword evidence="11" id="KW-1185">Reference proteome</keyword>
<evidence type="ECO:0000313" key="11">
    <source>
        <dbReference type="Proteomes" id="UP001439008"/>
    </source>
</evidence>
<keyword evidence="7" id="KW-0408">Iron</keyword>
<evidence type="ECO:0000256" key="1">
    <source>
        <dbReference type="ARBA" id="ARBA00001961"/>
    </source>
</evidence>
<evidence type="ECO:0000256" key="2">
    <source>
        <dbReference type="ARBA" id="ARBA00007443"/>
    </source>
</evidence>
<dbReference type="EMBL" id="JBDODL010001328">
    <property type="protein sequence ID" value="MES1921413.1"/>
    <property type="molecule type" value="Genomic_DNA"/>
</dbReference>
<name>A0ABV2APT1_9EUKA</name>
<dbReference type="PANTHER" id="PTHR12117:SF0">
    <property type="entry name" value="PROLYL 3-HYDROXYLASE OGFOD1"/>
    <property type="match status" value="1"/>
</dbReference>
<evidence type="ECO:0000256" key="3">
    <source>
        <dbReference type="ARBA" id="ARBA00022723"/>
    </source>
</evidence>
<comment type="similarity">
    <text evidence="2">Belongs to the TPA1 family.</text>
</comment>
<feature type="domain" description="Fe2OG dioxygenase" evidence="9">
    <location>
        <begin position="59"/>
        <end position="160"/>
    </location>
</feature>
<keyword evidence="3" id="KW-0479">Metal-binding</keyword>
<keyword evidence="6" id="KW-0560">Oxidoreductase</keyword>
<keyword evidence="4" id="KW-0847">Vitamin C</keyword>
<dbReference type="Pfam" id="PF10637">
    <property type="entry name" value="Ofd1_CTDD"/>
    <property type="match status" value="1"/>
</dbReference>
<evidence type="ECO:0000313" key="10">
    <source>
        <dbReference type="EMBL" id="MES1921413.1"/>
    </source>
</evidence>
<comment type="caution">
    <text evidence="10">The sequence shown here is derived from an EMBL/GenBank/DDBJ whole genome shotgun (WGS) entry which is preliminary data.</text>
</comment>
<gene>
    <name evidence="10" type="primary">OGFOD1</name>
    <name evidence="10" type="ORF">MHBO_002943</name>
</gene>
<dbReference type="Gene3D" id="2.60.120.620">
    <property type="entry name" value="q2cbj1_9rhob like domain"/>
    <property type="match status" value="2"/>
</dbReference>
<dbReference type="InterPro" id="IPR039558">
    <property type="entry name" value="TPA1/OFD1_N"/>
</dbReference>
<dbReference type="InterPro" id="IPR005123">
    <property type="entry name" value="Oxoglu/Fe-dep_dioxygenase_dom"/>
</dbReference>
<evidence type="ECO:0000256" key="5">
    <source>
        <dbReference type="ARBA" id="ARBA00022964"/>
    </source>
</evidence>
<comment type="cofactor">
    <cofactor evidence="1">
        <name>L-ascorbate</name>
        <dbReference type="ChEBI" id="CHEBI:38290"/>
    </cofactor>
</comment>
<evidence type="ECO:0000256" key="7">
    <source>
        <dbReference type="ARBA" id="ARBA00023004"/>
    </source>
</evidence>
<proteinExistence type="inferred from homology"/>
<dbReference type="Pfam" id="PF13661">
    <property type="entry name" value="2OG-FeII_Oxy_4"/>
    <property type="match status" value="1"/>
</dbReference>
<sequence>MREKRKLIFSEKTSDLFTFKQSIDLHHVDTPIIKNLVETLESKSFIGMISKFTGFGLSGKVDFFASIYTKGDYLLCHDDCLSTRKIAFIYYLTSLDWTISDGGYLQLFENSLEPPDQNFKNIKPTFNSLAFFEVSRKSFHRVQEVSGDRIRLSITGWYHSSEKQDIPKPIFDSKNYFSKTIKFEENDFFKLCLNPFYFDQNAKLQIRSQFLENGNIELKNFLREEAVLEFLEYDFKSRDWLYRGPFTYRNFYTKKPKQTKKSKILKLFGSKEFVNFLDFVTKDDITECNAVINKFSKGSYNLLNDFSNGFQKRTETIFNIFSKSSQKKISKLDKNTGGTIHYFKESEEQFSIDPE</sequence>
<feature type="non-terminal residue" evidence="10">
    <location>
        <position position="355"/>
    </location>
</feature>
<evidence type="ECO:0000256" key="6">
    <source>
        <dbReference type="ARBA" id="ARBA00023002"/>
    </source>
</evidence>
<dbReference type="PANTHER" id="PTHR12117">
    <property type="entry name" value="HISTONE ACETYLTRANSFERASE COMPLEX"/>
    <property type="match status" value="1"/>
</dbReference>